<reference evidence="2 3" key="1">
    <citation type="submission" date="2018-06" db="EMBL/GenBank/DDBJ databases">
        <authorList>
            <consortium name="Pathogen Informatics"/>
            <person name="Doyle S."/>
        </authorList>
    </citation>
    <scope>NUCLEOTIDE SEQUENCE [LARGE SCALE GENOMIC DNA]</scope>
    <source>
        <strain evidence="2 3">NCTC10736</strain>
    </source>
</reference>
<gene>
    <name evidence="2" type="primary">nrfG_2</name>
    <name evidence="2" type="ORF">NCTC10736_03534</name>
</gene>
<dbReference type="Pfam" id="PF14559">
    <property type="entry name" value="TPR_19"/>
    <property type="match status" value="1"/>
</dbReference>
<evidence type="ECO:0000313" key="3">
    <source>
        <dbReference type="Proteomes" id="UP000255061"/>
    </source>
</evidence>
<keyword evidence="1" id="KW-0201">Cytochrome c-type biogenesis</keyword>
<dbReference type="EMBL" id="UGYV01000001">
    <property type="protein sequence ID" value="SUI92587.1"/>
    <property type="molecule type" value="Genomic_DNA"/>
</dbReference>
<dbReference type="PANTHER" id="PTHR47870">
    <property type="entry name" value="CYTOCHROME C-TYPE BIOGENESIS PROTEIN CCMH"/>
    <property type="match status" value="1"/>
</dbReference>
<dbReference type="GO" id="GO:0005886">
    <property type="term" value="C:plasma membrane"/>
    <property type="evidence" value="ECO:0007669"/>
    <property type="project" value="TreeGrafter"/>
</dbReference>
<dbReference type="PANTHER" id="PTHR47870:SF1">
    <property type="entry name" value="CYTOCHROME C-TYPE BIOGENESIS PROTEIN CCMH"/>
    <property type="match status" value="1"/>
</dbReference>
<name>A0A380B3X7_9GAMM</name>
<dbReference type="RefSeq" id="WP_115406881.1">
    <property type="nucleotide sequence ID" value="NZ_UGYV01000001.1"/>
</dbReference>
<proteinExistence type="predicted"/>
<dbReference type="InterPro" id="IPR011990">
    <property type="entry name" value="TPR-like_helical_dom_sf"/>
</dbReference>
<dbReference type="Proteomes" id="UP000255061">
    <property type="component" value="Unassembled WGS sequence"/>
</dbReference>
<organism evidence="2 3">
    <name type="scientific">Shewanella morhuae</name>
    <dbReference type="NCBI Taxonomy" id="365591"/>
    <lineage>
        <taxon>Bacteria</taxon>
        <taxon>Pseudomonadati</taxon>
        <taxon>Pseudomonadota</taxon>
        <taxon>Gammaproteobacteria</taxon>
        <taxon>Alteromonadales</taxon>
        <taxon>Shewanellaceae</taxon>
        <taxon>Shewanella</taxon>
    </lineage>
</organism>
<dbReference type="AlphaFoldDB" id="A0A380B3X7"/>
<dbReference type="SUPFAM" id="SSF48452">
    <property type="entry name" value="TPR-like"/>
    <property type="match status" value="1"/>
</dbReference>
<dbReference type="InterPro" id="IPR051263">
    <property type="entry name" value="C-type_cytochrome_biogenesis"/>
</dbReference>
<accession>A0A380B3X7</accession>
<dbReference type="Gene3D" id="1.25.40.10">
    <property type="entry name" value="Tetratricopeptide repeat domain"/>
    <property type="match status" value="1"/>
</dbReference>
<evidence type="ECO:0000256" key="1">
    <source>
        <dbReference type="ARBA" id="ARBA00022748"/>
    </source>
</evidence>
<dbReference type="GO" id="GO:0017004">
    <property type="term" value="P:cytochrome complex assembly"/>
    <property type="evidence" value="ECO:0007669"/>
    <property type="project" value="UniProtKB-KW"/>
</dbReference>
<protein>
    <submittedName>
        <fullName evidence="2">Formate-dependent nitrite reductase complex subunit nrfG</fullName>
    </submittedName>
</protein>
<sequence length="219" mass="24238">MCLGLFVAYIYWQHRRLNLAQDMAQLPAVSAKAPLLMGALLVLLTLAIYSQTGRFHDWNQGKVDENIDYLVAADITKGIRLVEKEPQNTLALMSLAQAYSAGGLYADAVQTLDKLLLLTGEDAEVLGSKANALYYRDQRQISPETTQVISQALALWPTEPQTRLLLATDAYLNARYSEAISHWQQLLAEPSADINRDTIYTAIEKAQIKLNESGSASSH</sequence>
<evidence type="ECO:0000313" key="2">
    <source>
        <dbReference type="EMBL" id="SUI92587.1"/>
    </source>
</evidence>